<dbReference type="EMBL" id="KK785133">
    <property type="protein sequence ID" value="KDO48746.1"/>
    <property type="molecule type" value="Genomic_DNA"/>
</dbReference>
<dbReference type="Proteomes" id="UP000027120">
    <property type="component" value="Unassembled WGS sequence"/>
</dbReference>
<keyword evidence="2" id="KW-1185">Reference proteome</keyword>
<sequence>CYERAFIRGVDSVSWMANNSATLLSPQSDGSHCWTFFSTAAYGKGNKVPLENMPTATASKVKTGMLEGVGAVAWPADRSCRKPIYT</sequence>
<name>A0A067ECX0_CITSI</name>
<feature type="non-terminal residue" evidence="1">
    <location>
        <position position="1"/>
    </location>
</feature>
<dbReference type="AlphaFoldDB" id="A0A067ECX0"/>
<dbReference type="PANTHER" id="PTHR16128">
    <property type="entry name" value="FAD/NAD(P)-BINDING OXIDOREDUCTASE FAMILY PROTEIN"/>
    <property type="match status" value="1"/>
</dbReference>
<accession>A0A067ECX0</accession>
<evidence type="ECO:0000313" key="2">
    <source>
        <dbReference type="Proteomes" id="UP000027120"/>
    </source>
</evidence>
<proteinExistence type="predicted"/>
<protein>
    <submittedName>
        <fullName evidence="1">Uncharacterized protein</fullName>
    </submittedName>
</protein>
<organism evidence="1 2">
    <name type="scientific">Citrus sinensis</name>
    <name type="common">Sweet orange</name>
    <name type="synonym">Citrus aurantium var. sinensis</name>
    <dbReference type="NCBI Taxonomy" id="2711"/>
    <lineage>
        <taxon>Eukaryota</taxon>
        <taxon>Viridiplantae</taxon>
        <taxon>Streptophyta</taxon>
        <taxon>Embryophyta</taxon>
        <taxon>Tracheophyta</taxon>
        <taxon>Spermatophyta</taxon>
        <taxon>Magnoliopsida</taxon>
        <taxon>eudicotyledons</taxon>
        <taxon>Gunneridae</taxon>
        <taxon>Pentapetalae</taxon>
        <taxon>rosids</taxon>
        <taxon>malvids</taxon>
        <taxon>Sapindales</taxon>
        <taxon>Rutaceae</taxon>
        <taxon>Aurantioideae</taxon>
        <taxon>Citrus</taxon>
    </lineage>
</organism>
<dbReference type="STRING" id="2711.A0A067ECX0"/>
<evidence type="ECO:0000313" key="1">
    <source>
        <dbReference type="EMBL" id="KDO48746.1"/>
    </source>
</evidence>
<dbReference type="PANTHER" id="PTHR16128:SF8">
    <property type="entry name" value="EXPRESSED PROTEIN"/>
    <property type="match status" value="1"/>
</dbReference>
<reference evidence="1 2" key="1">
    <citation type="submission" date="2014-04" db="EMBL/GenBank/DDBJ databases">
        <authorList>
            <consortium name="International Citrus Genome Consortium"/>
            <person name="Gmitter F."/>
            <person name="Chen C."/>
            <person name="Farmerie W."/>
            <person name="Harkins T."/>
            <person name="Desany B."/>
            <person name="Mohiuddin M."/>
            <person name="Kodira C."/>
            <person name="Borodovsky M."/>
            <person name="Lomsadze A."/>
            <person name="Burns P."/>
            <person name="Jenkins J."/>
            <person name="Prochnik S."/>
            <person name="Shu S."/>
            <person name="Chapman J."/>
            <person name="Pitluck S."/>
            <person name="Schmutz J."/>
            <person name="Rokhsar D."/>
        </authorList>
    </citation>
    <scope>NUCLEOTIDE SEQUENCE</scope>
</reference>
<gene>
    <name evidence="1" type="ORF">CISIN_1g046227mg</name>
</gene>